<dbReference type="Proteomes" id="UP000005824">
    <property type="component" value="Unassembled WGS sequence"/>
</dbReference>
<sequence>MHRYVSLPTMKHSLPFLVALLASMPLLSPAQQATPESPAIWREVTGVVNNYSTGTAVPNFTRPHIPGYRTTADGRIASTVEGSGPDGGIPRFTLFIPEKLTQAFLLNPASAYTVSSPTVTRINVTNTYGNPGLGSTNYTLNSAGVSHACLYDPGANPTVVNGEDVYNVYVFVTSNSGTSPNNKTQFFVTPIQITVTNPKTVNATIRLIAKTGATTGTPQFSFNGSAFEPVICGDGRLLITRVGSGNFTWTDPITGTAHGPQGVDIVYSYYTGGNVADATQWTNLIPITHAPYDTRINTKFGFAMAPFRDAEGTLLPDGKDLGGSYPWIDRDAKNLFFETIRDQLHYYSSTDGTYNHARYPQTKVPEDPADYLQGEDGGIHQGVSFVGLWSHGKIVTIDNLNNDVDYAIGQGDSAVSTDPNPVTGPQERMVNLYQANSGPLGNETGWLRMGYGRATRKMPAGENDNGNIIESVQNMFNYRNYMLPISFRDVAWLISDSKQADELSFDDYVDPDGFIVCNMSNLITFPSTVGTGMNAFTSWSGWNSSTHTFSGGTVKLQNAATAPTSRWITPKNGLVLGDGRVEPAAAGGVHGKGFWMDGTIGLEFTIDPQPQNVSSKNWYMGIFVDCRFADDTTDRRLLTFPDGTSVHLYGRNQILYADATGNIIHRIAMPPVSTTTPASPMDDLLPDTGWAHLAFQVQTSGTLVDFYLNGILFDRWQDAYQALFQLPPGKLTIGVPSGSGMTGFTGWVDDFKVFAHAVDFETACNNANGTLIGLPSTYTDVWKTKFASRYPAWVQKEISNQLANSGKTTYPLYANFYDYKNDNTSNRFSIPSGTVSVRQDIHFPEGPLFNNAPRPDSETNAFCVTCHQPGGNGGLDPGALTLDTTHTTSTDSRRQPFQPPQLIYGWIPAGLVDSTGLPSAGLDAGAGGQHIDVWQLPSYANNAAVKTFTLVDANTHADLMTLTSGAMVDPAKLGTTNFTIRANISSAQGSVTLKYDGASNTKTKPPYTAFGTDTTPYTGATLAVGSHSIVATTQSGSTLTVNFTVAGNTARVVAGYRSDFRSGSPSPGWSYLWNANGPITSASNYESLNWSQVINKYTVNGFPVSPDNSSTLFPYGGLTSSGGHPGRGSTQGATYDRYPIAAYTAKLAGYYAITSSFVTSSDSRANGGQVMVFTETANGSTTVFTQKYSGLYPGGGTINFDQNVGFLNPGDTIYVAVGPNTSDGYDSFTMDFSISFKETGNPM</sequence>
<evidence type="ECO:0000256" key="1">
    <source>
        <dbReference type="SAM" id="SignalP"/>
    </source>
</evidence>
<reference evidence="2 3" key="1">
    <citation type="journal article" date="2011" name="J. Bacteriol.">
        <title>Genome sequence of Chthoniobacter flavus Ellin428, an aerobic heterotrophic soil bacterium.</title>
        <authorList>
            <person name="Kant R."/>
            <person name="van Passel M.W."/>
            <person name="Palva A."/>
            <person name="Lucas S."/>
            <person name="Lapidus A."/>
            <person name="Glavina Del Rio T."/>
            <person name="Dalin E."/>
            <person name="Tice H."/>
            <person name="Bruce D."/>
            <person name="Goodwin L."/>
            <person name="Pitluck S."/>
            <person name="Larimer F.W."/>
            <person name="Land M.L."/>
            <person name="Hauser L."/>
            <person name="Sangwan P."/>
            <person name="de Vos W.M."/>
            <person name="Janssen P.H."/>
            <person name="Smidt H."/>
        </authorList>
    </citation>
    <scope>NUCLEOTIDE SEQUENCE [LARGE SCALE GENOMIC DNA]</scope>
    <source>
        <strain evidence="2 3">Ellin428</strain>
    </source>
</reference>
<feature type="chain" id="PRO_5002800629" evidence="1">
    <location>
        <begin position="33"/>
        <end position="1243"/>
    </location>
</feature>
<name>B4D850_9BACT</name>
<dbReference type="EMBL" id="ABVL01000020">
    <property type="protein sequence ID" value="EDY17404.1"/>
    <property type="molecule type" value="Genomic_DNA"/>
</dbReference>
<dbReference type="InterPro" id="IPR013320">
    <property type="entry name" value="ConA-like_dom_sf"/>
</dbReference>
<dbReference type="STRING" id="497964.CfE428DRAFT_5090"/>
<dbReference type="Gene3D" id="2.60.120.200">
    <property type="match status" value="1"/>
</dbReference>
<dbReference type="AlphaFoldDB" id="B4D850"/>
<comment type="caution">
    <text evidence="2">The sequence shown here is derived from an EMBL/GenBank/DDBJ whole genome shotgun (WGS) entry which is preliminary data.</text>
</comment>
<evidence type="ECO:0000313" key="2">
    <source>
        <dbReference type="EMBL" id="EDY17404.1"/>
    </source>
</evidence>
<dbReference type="SUPFAM" id="SSF49899">
    <property type="entry name" value="Concanavalin A-like lectins/glucanases"/>
    <property type="match status" value="1"/>
</dbReference>
<evidence type="ECO:0000313" key="3">
    <source>
        <dbReference type="Proteomes" id="UP000005824"/>
    </source>
</evidence>
<protein>
    <submittedName>
        <fullName evidence="2">Uncharacterized protein</fullName>
    </submittedName>
</protein>
<keyword evidence="1" id="KW-0732">Signal</keyword>
<proteinExistence type="predicted"/>
<dbReference type="InParanoid" id="B4D850"/>
<feature type="signal peptide" evidence="1">
    <location>
        <begin position="1"/>
        <end position="32"/>
    </location>
</feature>
<organism evidence="2 3">
    <name type="scientific">Chthoniobacter flavus Ellin428</name>
    <dbReference type="NCBI Taxonomy" id="497964"/>
    <lineage>
        <taxon>Bacteria</taxon>
        <taxon>Pseudomonadati</taxon>
        <taxon>Verrucomicrobiota</taxon>
        <taxon>Spartobacteria</taxon>
        <taxon>Chthoniobacterales</taxon>
        <taxon>Chthoniobacteraceae</taxon>
        <taxon>Chthoniobacter</taxon>
    </lineage>
</organism>
<gene>
    <name evidence="2" type="ORF">CfE428DRAFT_5090</name>
</gene>
<keyword evidence="3" id="KW-1185">Reference proteome</keyword>
<accession>B4D850</accession>